<comment type="caution">
    <text evidence="2">The sequence shown here is derived from an EMBL/GenBank/DDBJ whole genome shotgun (WGS) entry which is preliminary data.</text>
</comment>
<gene>
    <name evidence="2" type="ORF">HanXRQr2_Chr12g0563201</name>
</gene>
<keyword evidence="1" id="KW-0472">Membrane</keyword>
<dbReference type="AlphaFoldDB" id="A0A9K3MYD7"/>
<organism evidence="2 3">
    <name type="scientific">Helianthus annuus</name>
    <name type="common">Common sunflower</name>
    <dbReference type="NCBI Taxonomy" id="4232"/>
    <lineage>
        <taxon>Eukaryota</taxon>
        <taxon>Viridiplantae</taxon>
        <taxon>Streptophyta</taxon>
        <taxon>Embryophyta</taxon>
        <taxon>Tracheophyta</taxon>
        <taxon>Spermatophyta</taxon>
        <taxon>Magnoliopsida</taxon>
        <taxon>eudicotyledons</taxon>
        <taxon>Gunneridae</taxon>
        <taxon>Pentapetalae</taxon>
        <taxon>asterids</taxon>
        <taxon>campanulids</taxon>
        <taxon>Asterales</taxon>
        <taxon>Asteraceae</taxon>
        <taxon>Asteroideae</taxon>
        <taxon>Heliantheae alliance</taxon>
        <taxon>Heliantheae</taxon>
        <taxon>Helianthus</taxon>
    </lineage>
</organism>
<dbReference type="Gramene" id="mRNA:HanXRQr2_Chr12g0563201">
    <property type="protein sequence ID" value="CDS:HanXRQr2_Chr12g0563201.1"/>
    <property type="gene ID" value="HanXRQr2_Chr12g0563201"/>
</dbReference>
<keyword evidence="3" id="KW-1185">Reference proteome</keyword>
<sequence length="56" mass="6351">MEILLIGRKGNDGRAHPNLNTHMVLLYFVIFIGIWCLANPPLQILHRPWIGETLGS</sequence>
<keyword evidence="1" id="KW-1133">Transmembrane helix</keyword>
<name>A0A9K3MYD7_HELAN</name>
<keyword evidence="1" id="KW-0812">Transmembrane</keyword>
<reference evidence="2" key="2">
    <citation type="submission" date="2020-06" db="EMBL/GenBank/DDBJ databases">
        <title>Helianthus annuus Genome sequencing and assembly Release 2.</title>
        <authorList>
            <person name="Gouzy J."/>
            <person name="Langlade N."/>
            <person name="Munos S."/>
        </authorList>
    </citation>
    <scope>NUCLEOTIDE SEQUENCE</scope>
    <source>
        <tissue evidence="2">Leaves</tissue>
    </source>
</reference>
<evidence type="ECO:0000313" key="3">
    <source>
        <dbReference type="Proteomes" id="UP000215914"/>
    </source>
</evidence>
<reference evidence="2" key="1">
    <citation type="journal article" date="2017" name="Nature">
        <title>The sunflower genome provides insights into oil metabolism, flowering and Asterid evolution.</title>
        <authorList>
            <person name="Badouin H."/>
            <person name="Gouzy J."/>
            <person name="Grassa C.J."/>
            <person name="Murat F."/>
            <person name="Staton S.E."/>
            <person name="Cottret L."/>
            <person name="Lelandais-Briere C."/>
            <person name="Owens G.L."/>
            <person name="Carrere S."/>
            <person name="Mayjonade B."/>
            <person name="Legrand L."/>
            <person name="Gill N."/>
            <person name="Kane N.C."/>
            <person name="Bowers J.E."/>
            <person name="Hubner S."/>
            <person name="Bellec A."/>
            <person name="Berard A."/>
            <person name="Berges H."/>
            <person name="Blanchet N."/>
            <person name="Boniface M.C."/>
            <person name="Brunel D."/>
            <person name="Catrice O."/>
            <person name="Chaidir N."/>
            <person name="Claudel C."/>
            <person name="Donnadieu C."/>
            <person name="Faraut T."/>
            <person name="Fievet G."/>
            <person name="Helmstetter N."/>
            <person name="King M."/>
            <person name="Knapp S.J."/>
            <person name="Lai Z."/>
            <person name="Le Paslier M.C."/>
            <person name="Lippi Y."/>
            <person name="Lorenzon L."/>
            <person name="Mandel J.R."/>
            <person name="Marage G."/>
            <person name="Marchand G."/>
            <person name="Marquand E."/>
            <person name="Bret-Mestries E."/>
            <person name="Morien E."/>
            <person name="Nambeesan S."/>
            <person name="Nguyen T."/>
            <person name="Pegot-Espagnet P."/>
            <person name="Pouilly N."/>
            <person name="Raftis F."/>
            <person name="Sallet E."/>
            <person name="Schiex T."/>
            <person name="Thomas J."/>
            <person name="Vandecasteele C."/>
            <person name="Vares D."/>
            <person name="Vear F."/>
            <person name="Vautrin S."/>
            <person name="Crespi M."/>
            <person name="Mangin B."/>
            <person name="Burke J.M."/>
            <person name="Salse J."/>
            <person name="Munos S."/>
            <person name="Vincourt P."/>
            <person name="Rieseberg L.H."/>
            <person name="Langlade N.B."/>
        </authorList>
    </citation>
    <scope>NUCLEOTIDE SEQUENCE</scope>
    <source>
        <tissue evidence="2">Leaves</tissue>
    </source>
</reference>
<accession>A0A9K3MYD7</accession>
<feature type="transmembrane region" description="Helical" evidence="1">
    <location>
        <begin position="20"/>
        <end position="38"/>
    </location>
</feature>
<evidence type="ECO:0000256" key="1">
    <source>
        <dbReference type="SAM" id="Phobius"/>
    </source>
</evidence>
<proteinExistence type="predicted"/>
<dbReference type="Proteomes" id="UP000215914">
    <property type="component" value="Unassembled WGS sequence"/>
</dbReference>
<protein>
    <submittedName>
        <fullName evidence="2">Uncharacterized protein</fullName>
    </submittedName>
</protein>
<dbReference type="EMBL" id="MNCJ02000327">
    <property type="protein sequence ID" value="KAF5779753.1"/>
    <property type="molecule type" value="Genomic_DNA"/>
</dbReference>
<evidence type="ECO:0000313" key="2">
    <source>
        <dbReference type="EMBL" id="KAF5779753.1"/>
    </source>
</evidence>